<dbReference type="EMBL" id="RCMG01000100">
    <property type="protein sequence ID" value="KAG2863613.1"/>
    <property type="molecule type" value="Genomic_DNA"/>
</dbReference>
<organism evidence="2 5">
    <name type="scientific">Phytophthora cactorum</name>
    <dbReference type="NCBI Taxonomy" id="29920"/>
    <lineage>
        <taxon>Eukaryota</taxon>
        <taxon>Sar</taxon>
        <taxon>Stramenopiles</taxon>
        <taxon>Oomycota</taxon>
        <taxon>Peronosporomycetes</taxon>
        <taxon>Peronosporales</taxon>
        <taxon>Peronosporaceae</taxon>
        <taxon>Phytophthora</taxon>
    </lineage>
</organism>
<dbReference type="EMBL" id="RCML01000046">
    <property type="protein sequence ID" value="KAG2995687.1"/>
    <property type="molecule type" value="Genomic_DNA"/>
</dbReference>
<evidence type="ECO:0000313" key="1">
    <source>
        <dbReference type="EMBL" id="KAG2863613.1"/>
    </source>
</evidence>
<gene>
    <name evidence="1" type="ORF">PC113_g5297</name>
    <name evidence="2" type="ORF">PC115_g3600</name>
    <name evidence="3" type="ORF">PC117_g5266</name>
    <name evidence="4" type="ORF">PC118_g2877</name>
</gene>
<proteinExistence type="predicted"/>
<evidence type="ECO:0000313" key="5">
    <source>
        <dbReference type="Proteomes" id="UP000774804"/>
    </source>
</evidence>
<dbReference type="Proteomes" id="UP000736787">
    <property type="component" value="Unassembled WGS sequence"/>
</dbReference>
<accession>A0A8T1DF42</accession>
<dbReference type="EMBL" id="RCMI01000061">
    <property type="protein sequence ID" value="KAG2938730.1"/>
    <property type="molecule type" value="Genomic_DNA"/>
</dbReference>
<sequence>MSFARTAYASVVTSATNAAQINLSLYFSNTAIFRLVGWSIDGCVAAAAAVGATMPTTCSTAGGFQRLMKPFEGSNGDPVGHLQCL</sequence>
<dbReference type="EMBL" id="RCMK01000091">
    <property type="protein sequence ID" value="KAG2949426.1"/>
    <property type="molecule type" value="Genomic_DNA"/>
</dbReference>
<reference evidence="2" key="1">
    <citation type="submission" date="2018-10" db="EMBL/GenBank/DDBJ databases">
        <title>Effector identification in a new, highly contiguous assembly of the strawberry crown rot pathogen Phytophthora cactorum.</title>
        <authorList>
            <person name="Armitage A.D."/>
            <person name="Nellist C.F."/>
            <person name="Bates H."/>
            <person name="Vickerstaff R.J."/>
            <person name="Harrison R.J."/>
        </authorList>
    </citation>
    <scope>NUCLEOTIDE SEQUENCE</scope>
    <source>
        <strain evidence="1">15-7</strain>
        <strain evidence="2">4032</strain>
        <strain evidence="3">4040</strain>
        <strain evidence="4">P415</strain>
    </source>
</reference>
<evidence type="ECO:0000313" key="2">
    <source>
        <dbReference type="EMBL" id="KAG2938730.1"/>
    </source>
</evidence>
<comment type="caution">
    <text evidence="2">The sequence shown here is derived from an EMBL/GenBank/DDBJ whole genome shotgun (WGS) entry which is preliminary data.</text>
</comment>
<evidence type="ECO:0000313" key="4">
    <source>
        <dbReference type="EMBL" id="KAG2995687.1"/>
    </source>
</evidence>
<evidence type="ECO:0000313" key="3">
    <source>
        <dbReference type="EMBL" id="KAG2949426.1"/>
    </source>
</evidence>
<protein>
    <submittedName>
        <fullName evidence="2">Uncharacterized protein</fullName>
    </submittedName>
</protein>
<dbReference type="Proteomes" id="UP000774804">
    <property type="component" value="Unassembled WGS sequence"/>
</dbReference>
<dbReference type="Proteomes" id="UP000735874">
    <property type="component" value="Unassembled WGS sequence"/>
</dbReference>
<dbReference type="AlphaFoldDB" id="A0A8T1DF42"/>
<dbReference type="Proteomes" id="UP000697107">
    <property type="component" value="Unassembled WGS sequence"/>
</dbReference>
<name>A0A8T1DF42_9STRA</name>